<evidence type="ECO:0000313" key="3">
    <source>
        <dbReference type="Proteomes" id="UP000250140"/>
    </source>
</evidence>
<dbReference type="Gene3D" id="3.10.180.10">
    <property type="entry name" value="2,3-Dihydroxybiphenyl 1,2-Dioxygenase, domain 1"/>
    <property type="match status" value="1"/>
</dbReference>
<dbReference type="AlphaFoldDB" id="A0A8E2FC82"/>
<dbReference type="EMBL" id="KV748609">
    <property type="protein sequence ID" value="OCL14175.1"/>
    <property type="molecule type" value="Genomic_DNA"/>
</dbReference>
<dbReference type="PANTHER" id="PTHR33993">
    <property type="entry name" value="GLYOXALASE-RELATED"/>
    <property type="match status" value="1"/>
</dbReference>
<feature type="non-terminal residue" evidence="2">
    <location>
        <position position="133"/>
    </location>
</feature>
<dbReference type="InterPro" id="IPR029068">
    <property type="entry name" value="Glyas_Bleomycin-R_OHBP_Dase"/>
</dbReference>
<dbReference type="SUPFAM" id="SSF54593">
    <property type="entry name" value="Glyoxalase/Bleomycin resistance protein/Dihydroxybiphenyl dioxygenase"/>
    <property type="match status" value="1"/>
</dbReference>
<dbReference type="PANTHER" id="PTHR33993:SF2">
    <property type="entry name" value="VOC DOMAIN-CONTAINING PROTEIN"/>
    <property type="match status" value="1"/>
</dbReference>
<evidence type="ECO:0000313" key="2">
    <source>
        <dbReference type="EMBL" id="OCL14175.1"/>
    </source>
</evidence>
<protein>
    <recommendedName>
        <fullName evidence="1">Glyoxalase/fosfomycin resistance/dioxygenase domain-containing protein</fullName>
    </recommendedName>
</protein>
<organism evidence="2 3">
    <name type="scientific">Glonium stellatum</name>
    <dbReference type="NCBI Taxonomy" id="574774"/>
    <lineage>
        <taxon>Eukaryota</taxon>
        <taxon>Fungi</taxon>
        <taxon>Dikarya</taxon>
        <taxon>Ascomycota</taxon>
        <taxon>Pezizomycotina</taxon>
        <taxon>Dothideomycetes</taxon>
        <taxon>Pleosporomycetidae</taxon>
        <taxon>Gloniales</taxon>
        <taxon>Gloniaceae</taxon>
        <taxon>Glonium</taxon>
    </lineage>
</organism>
<dbReference type="Proteomes" id="UP000250140">
    <property type="component" value="Unassembled WGS sequence"/>
</dbReference>
<reference evidence="2 3" key="1">
    <citation type="journal article" date="2016" name="Nat. Commun.">
        <title>Ectomycorrhizal ecology is imprinted in the genome of the dominant symbiotic fungus Cenococcum geophilum.</title>
        <authorList>
            <consortium name="DOE Joint Genome Institute"/>
            <person name="Peter M."/>
            <person name="Kohler A."/>
            <person name="Ohm R.A."/>
            <person name="Kuo A."/>
            <person name="Krutzmann J."/>
            <person name="Morin E."/>
            <person name="Arend M."/>
            <person name="Barry K.W."/>
            <person name="Binder M."/>
            <person name="Choi C."/>
            <person name="Clum A."/>
            <person name="Copeland A."/>
            <person name="Grisel N."/>
            <person name="Haridas S."/>
            <person name="Kipfer T."/>
            <person name="LaButti K."/>
            <person name="Lindquist E."/>
            <person name="Lipzen A."/>
            <person name="Maire R."/>
            <person name="Meier B."/>
            <person name="Mihaltcheva S."/>
            <person name="Molinier V."/>
            <person name="Murat C."/>
            <person name="Poggeler S."/>
            <person name="Quandt C.A."/>
            <person name="Sperisen C."/>
            <person name="Tritt A."/>
            <person name="Tisserant E."/>
            <person name="Crous P.W."/>
            <person name="Henrissat B."/>
            <person name="Nehls U."/>
            <person name="Egli S."/>
            <person name="Spatafora J.W."/>
            <person name="Grigoriev I.V."/>
            <person name="Martin F.M."/>
        </authorList>
    </citation>
    <scope>NUCLEOTIDE SEQUENCE [LARGE SCALE GENOMIC DNA]</scope>
    <source>
        <strain evidence="2 3">CBS 207.34</strain>
    </source>
</reference>
<feature type="non-terminal residue" evidence="2">
    <location>
        <position position="1"/>
    </location>
</feature>
<feature type="domain" description="Glyoxalase/fosfomycin resistance/dioxygenase" evidence="1">
    <location>
        <begin position="15"/>
        <end position="126"/>
    </location>
</feature>
<evidence type="ECO:0000259" key="1">
    <source>
        <dbReference type="Pfam" id="PF00903"/>
    </source>
</evidence>
<dbReference type="OrthoDB" id="447346at2759"/>
<name>A0A8E2FC82_9PEZI</name>
<dbReference type="InterPro" id="IPR004360">
    <property type="entry name" value="Glyas_Fos-R_dOase_dom"/>
</dbReference>
<dbReference type="Pfam" id="PF00903">
    <property type="entry name" value="Glyoxalase"/>
    <property type="match status" value="1"/>
</dbReference>
<sequence>KAKFVPPPPNSFALTSIPVLDLQRAQAFYGAVFSWTFQPQTSSNQLIFFTPSSVMGTLSLVSAPDTPATEAAAAPSAGGVVNYILVQDVEATLQKVTAAGGKVVKEMWVEGTHTELGRFCDTEGNLGGVLKWL</sequence>
<keyword evidence="3" id="KW-1185">Reference proteome</keyword>
<gene>
    <name evidence="2" type="ORF">AOQ84DRAFT_278477</name>
</gene>
<dbReference type="InterPro" id="IPR052164">
    <property type="entry name" value="Anthracycline_SecMetBiosynth"/>
</dbReference>
<accession>A0A8E2FC82</accession>
<proteinExistence type="predicted"/>